<evidence type="ECO:0000256" key="1">
    <source>
        <dbReference type="SAM" id="MobiDB-lite"/>
    </source>
</evidence>
<gene>
    <name evidence="2" type="ORF">WKI299_LOCUS36605</name>
</gene>
<sequence>FRSSLVSVSPSTNIRDKVHLMRKTTGNNENDLPNQQTNYDDQNRSSCTNSINGRNFSVSSKKQVSRNVERRRHDLSKHQKAIAKYHDGISRHVH</sequence>
<comment type="caution">
    <text evidence="2">The sequence shown here is derived from an EMBL/GenBank/DDBJ whole genome shotgun (WGS) entry which is preliminary data.</text>
</comment>
<feature type="non-terminal residue" evidence="2">
    <location>
        <position position="1"/>
    </location>
</feature>
<organism evidence="2 3">
    <name type="scientific">Rotaria magnacalcarata</name>
    <dbReference type="NCBI Taxonomy" id="392030"/>
    <lineage>
        <taxon>Eukaryota</taxon>
        <taxon>Metazoa</taxon>
        <taxon>Spiralia</taxon>
        <taxon>Gnathifera</taxon>
        <taxon>Rotifera</taxon>
        <taxon>Eurotatoria</taxon>
        <taxon>Bdelloidea</taxon>
        <taxon>Philodinida</taxon>
        <taxon>Philodinidae</taxon>
        <taxon>Rotaria</taxon>
    </lineage>
</organism>
<feature type="compositionally biased region" description="Basic residues" evidence="1">
    <location>
        <begin position="73"/>
        <end position="83"/>
    </location>
</feature>
<evidence type="ECO:0000313" key="3">
    <source>
        <dbReference type="Proteomes" id="UP000663856"/>
    </source>
</evidence>
<feature type="region of interest" description="Disordered" evidence="1">
    <location>
        <begin position="16"/>
        <end position="94"/>
    </location>
</feature>
<name>A0A816ZYU8_9BILA</name>
<dbReference type="Proteomes" id="UP000663856">
    <property type="component" value="Unassembled WGS sequence"/>
</dbReference>
<protein>
    <submittedName>
        <fullName evidence="2">Uncharacterized protein</fullName>
    </submittedName>
</protein>
<reference evidence="2" key="1">
    <citation type="submission" date="2021-02" db="EMBL/GenBank/DDBJ databases">
        <authorList>
            <person name="Nowell W R."/>
        </authorList>
    </citation>
    <scope>NUCLEOTIDE SEQUENCE</scope>
</reference>
<proteinExistence type="predicted"/>
<accession>A0A816ZYU8</accession>
<feature type="compositionally biased region" description="Polar residues" evidence="1">
    <location>
        <begin position="24"/>
        <end position="66"/>
    </location>
</feature>
<dbReference type="EMBL" id="CAJNRF010017896">
    <property type="protein sequence ID" value="CAF2242759.1"/>
    <property type="molecule type" value="Genomic_DNA"/>
</dbReference>
<evidence type="ECO:0000313" key="2">
    <source>
        <dbReference type="EMBL" id="CAF2242759.1"/>
    </source>
</evidence>
<feature type="compositionally biased region" description="Basic and acidic residues" evidence="1">
    <location>
        <begin position="84"/>
        <end position="94"/>
    </location>
</feature>
<dbReference type="AlphaFoldDB" id="A0A816ZYU8"/>